<dbReference type="Pfam" id="PF00881">
    <property type="entry name" value="Nitroreductase"/>
    <property type="match status" value="1"/>
</dbReference>
<gene>
    <name evidence="8" type="ORF">K1I41_08200</name>
</gene>
<dbReference type="SUPFAM" id="SSF55469">
    <property type="entry name" value="FMN-dependent nitroreductase-like"/>
    <property type="match status" value="1"/>
</dbReference>
<evidence type="ECO:0000256" key="6">
    <source>
        <dbReference type="ARBA" id="ARBA00023002"/>
    </source>
</evidence>
<proteinExistence type="inferred from homology"/>
<protein>
    <submittedName>
        <fullName evidence="8">NAD(P)H-dependent oxidoreductase</fullName>
    </submittedName>
</protein>
<evidence type="ECO:0000256" key="5">
    <source>
        <dbReference type="ARBA" id="ARBA00022857"/>
    </source>
</evidence>
<name>A0ABX8V937_9FLAO</name>
<sequence length="210" mass="23720">MNNYIESLYWRYATKKYDPNKKITPTDLTTLKEAVRLSVSSLGLQPYKVIIVEDAEIRKQLKPVAFNQNGITDASHVFVFASEINVGKKHIDAYVNNIITTREITRETVTPFIKAMEGFIGAQDETSKSFWAAKQAYLAMSSLITTAAILKIDATPMEGFNKVEFDKILGLEAMGLTASVVATVGYRHEEDEFQHMKKVRKSEEELFITI</sequence>
<dbReference type="InterPro" id="IPR000415">
    <property type="entry name" value="Nitroreductase-like"/>
</dbReference>
<evidence type="ECO:0000259" key="7">
    <source>
        <dbReference type="Pfam" id="PF00881"/>
    </source>
</evidence>
<dbReference type="CDD" id="cd02149">
    <property type="entry name" value="NfsB-like"/>
    <property type="match status" value="1"/>
</dbReference>
<keyword evidence="9" id="KW-1185">Reference proteome</keyword>
<feature type="domain" description="Nitroreductase" evidence="7">
    <location>
        <begin position="9"/>
        <end position="186"/>
    </location>
</feature>
<evidence type="ECO:0000256" key="4">
    <source>
        <dbReference type="ARBA" id="ARBA00022643"/>
    </source>
</evidence>
<dbReference type="Proteomes" id="UP000825381">
    <property type="component" value="Chromosome"/>
</dbReference>
<dbReference type="PANTHER" id="PTHR43673:SF2">
    <property type="entry name" value="NITROREDUCTASE"/>
    <property type="match status" value="1"/>
</dbReference>
<comment type="cofactor">
    <cofactor evidence="1">
        <name>FMN</name>
        <dbReference type="ChEBI" id="CHEBI:58210"/>
    </cofactor>
</comment>
<evidence type="ECO:0000313" key="9">
    <source>
        <dbReference type="Proteomes" id="UP000825381"/>
    </source>
</evidence>
<keyword evidence="4" id="KW-0288">FMN</keyword>
<dbReference type="PANTHER" id="PTHR43673">
    <property type="entry name" value="NAD(P)H NITROREDUCTASE YDGI-RELATED"/>
    <property type="match status" value="1"/>
</dbReference>
<organism evidence="8 9">
    <name type="scientific">Flavobacterium litorale</name>
    <dbReference type="NCBI Taxonomy" id="2856519"/>
    <lineage>
        <taxon>Bacteria</taxon>
        <taxon>Pseudomonadati</taxon>
        <taxon>Bacteroidota</taxon>
        <taxon>Flavobacteriia</taxon>
        <taxon>Flavobacteriales</taxon>
        <taxon>Flavobacteriaceae</taxon>
        <taxon>Flavobacterium</taxon>
    </lineage>
</organism>
<dbReference type="EMBL" id="CP080429">
    <property type="protein sequence ID" value="QYJ67536.1"/>
    <property type="molecule type" value="Genomic_DNA"/>
</dbReference>
<dbReference type="InterPro" id="IPR029479">
    <property type="entry name" value="Nitroreductase"/>
</dbReference>
<evidence type="ECO:0000256" key="1">
    <source>
        <dbReference type="ARBA" id="ARBA00001917"/>
    </source>
</evidence>
<reference evidence="8 9" key="1">
    <citation type="submission" date="2021-07" db="EMBL/GenBank/DDBJ databases">
        <title>Flavobacterium WSW3-B6 sp.nov, isolated from seaweed.</title>
        <authorList>
            <person name="Muhammad N."/>
            <person name="Ho H."/>
            <person name="Lee Y.-J."/>
            <person name="Nguyen T."/>
            <person name="Ho J."/>
            <person name="Kim S.-G."/>
        </authorList>
    </citation>
    <scope>NUCLEOTIDE SEQUENCE [LARGE SCALE GENOMIC DNA]</scope>
    <source>
        <strain evidence="8 9">WSW3-B6</strain>
    </source>
</reference>
<accession>A0ABX8V937</accession>
<evidence type="ECO:0000313" key="8">
    <source>
        <dbReference type="EMBL" id="QYJ67536.1"/>
    </source>
</evidence>
<keyword evidence="6" id="KW-0560">Oxidoreductase</keyword>
<dbReference type="InterPro" id="IPR033878">
    <property type="entry name" value="NfsB-like"/>
</dbReference>
<dbReference type="RefSeq" id="WP_220639881.1">
    <property type="nucleotide sequence ID" value="NZ_CP080429.1"/>
</dbReference>
<keyword evidence="5" id="KW-0521">NADP</keyword>
<evidence type="ECO:0000256" key="2">
    <source>
        <dbReference type="ARBA" id="ARBA00007118"/>
    </source>
</evidence>
<comment type="similarity">
    <text evidence="2">Belongs to the nitroreductase family.</text>
</comment>
<dbReference type="Gene3D" id="3.40.109.10">
    <property type="entry name" value="NADH Oxidase"/>
    <property type="match status" value="1"/>
</dbReference>
<evidence type="ECO:0000256" key="3">
    <source>
        <dbReference type="ARBA" id="ARBA00022630"/>
    </source>
</evidence>
<keyword evidence="3" id="KW-0285">Flavoprotein</keyword>